<proteinExistence type="predicted"/>
<dbReference type="STRING" id="307121.GA0070620_3842"/>
<dbReference type="OrthoDB" id="5145682at2"/>
<reference evidence="2" key="1">
    <citation type="submission" date="2016-06" db="EMBL/GenBank/DDBJ databases">
        <authorList>
            <person name="Varghese N."/>
            <person name="Submissions Spin"/>
        </authorList>
    </citation>
    <scope>NUCLEOTIDE SEQUENCE [LARGE SCALE GENOMIC DNA]</scope>
    <source>
        <strain evidence="2">DSM 45344</strain>
    </source>
</reference>
<evidence type="ECO:0000313" key="1">
    <source>
        <dbReference type="EMBL" id="SBV28302.1"/>
    </source>
</evidence>
<dbReference type="EMBL" id="LT598496">
    <property type="protein sequence ID" value="SBV28302.1"/>
    <property type="molecule type" value="Genomic_DNA"/>
</dbReference>
<gene>
    <name evidence="1" type="ORF">GA0070620_3842</name>
</gene>
<protein>
    <submittedName>
        <fullName evidence="1">Uncharacterized protein</fullName>
    </submittedName>
</protein>
<accession>A0A1C3N6S6</accession>
<sequence>MTGADSYAQWQEILACRYFGDAQAGRPVLLFASDEELAELGGSGSLTDAVARYLRLADETQLFWPVEAAVARWRRGSRTEPPPCLPLLAVTVLAATRMHRDERSAPNAYYIRLAEALKPSAPPDDLARLRDRLSQAFDVVVALWRVLHDWLGGMQGQRGISTIRTGGHFHRIGYPLSQALVRAEDRHRLTEFFAALGIDRGGAPNQDSILYHLRIWASRPRGLSPRLVMALQNDADSQLLGGVLSSLAEHWDGVVRERAGLRRGRLRACADTDSWTMWWEVERVAGINEDVVQLPGGGELKLSVRGDGDLYDLDGDMPTFSEALRNGLHARGTQLALHVPAADVVAMRKDPTIGAWAAHAGVVAFEDQVLLVAAAAAAEVSRILEASAAAGWKPARASMLSGWVTFLNVRITNPAAVEDALPGLREGVASALRQDTGILPVLCHGLPVGRGLGRRHYLAGGEPDMLLPAGEQTRMVRAVLDGVEQEFRAAGFPVPLRVLGPLPAGRHELTADRTDLSFTVVQTLGAQAVPVDPAGAAVQGAWVGTGNPGGQPVLVRRGLHEAHALLDDGTVAPVEEPAVPAWLKALIGVGATYRFEYVPPPGTAWIAERSQLGWRVRPVHPTLPAMHQLTAAAQDVWGRLLDPATRIASDQDRWRLYTQAAEKLIGR</sequence>
<dbReference type="AlphaFoldDB" id="A0A1C3N6S6"/>
<keyword evidence="2" id="KW-1185">Reference proteome</keyword>
<organism evidence="1 2">
    <name type="scientific">Micromonospora krabiensis</name>
    <dbReference type="NCBI Taxonomy" id="307121"/>
    <lineage>
        <taxon>Bacteria</taxon>
        <taxon>Bacillati</taxon>
        <taxon>Actinomycetota</taxon>
        <taxon>Actinomycetes</taxon>
        <taxon>Micromonosporales</taxon>
        <taxon>Micromonosporaceae</taxon>
        <taxon>Micromonospora</taxon>
    </lineage>
</organism>
<dbReference type="Proteomes" id="UP000199393">
    <property type="component" value="Chromosome I"/>
</dbReference>
<evidence type="ECO:0000313" key="2">
    <source>
        <dbReference type="Proteomes" id="UP000199393"/>
    </source>
</evidence>
<dbReference type="RefSeq" id="WP_091592788.1">
    <property type="nucleotide sequence ID" value="NZ_JBHRWG010000004.1"/>
</dbReference>
<name>A0A1C3N6S6_9ACTN</name>